<name>A0A1B1BFZ3_9MICO</name>
<reference evidence="4 5" key="1">
    <citation type="submission" date="2016-06" db="EMBL/GenBank/DDBJ databases">
        <title>Genome sequencing of Cryobacterium arcticum PAMC 27867.</title>
        <authorList>
            <person name="Lee J."/>
            <person name="Kim O.-S."/>
        </authorList>
    </citation>
    <scope>NUCLEOTIDE SEQUENCE [LARGE SCALE GENOMIC DNA]</scope>
    <source>
        <strain evidence="4 5">PAMC 27867</strain>
    </source>
</reference>
<keyword evidence="2" id="KW-1133">Transmembrane helix</keyword>
<evidence type="ECO:0000256" key="2">
    <source>
        <dbReference type="SAM" id="Phobius"/>
    </source>
</evidence>
<feature type="transmembrane region" description="Helical" evidence="2">
    <location>
        <begin position="27"/>
        <end position="50"/>
    </location>
</feature>
<dbReference type="NCBIfam" id="TIGR00350">
    <property type="entry name" value="lytR_cpsA_psr"/>
    <property type="match status" value="1"/>
</dbReference>
<keyword evidence="5" id="KW-1185">Reference proteome</keyword>
<dbReference type="PANTHER" id="PTHR33392:SF6">
    <property type="entry name" value="POLYISOPRENYL-TEICHOIC ACID--PEPTIDOGLYCAN TEICHOIC ACID TRANSFERASE TAGU"/>
    <property type="match status" value="1"/>
</dbReference>
<evidence type="ECO:0000313" key="4">
    <source>
        <dbReference type="EMBL" id="ANP71467.1"/>
    </source>
</evidence>
<dbReference type="RefSeq" id="WP_084020590.1">
    <property type="nucleotide sequence ID" value="NZ_CP016282.1"/>
</dbReference>
<evidence type="ECO:0000256" key="1">
    <source>
        <dbReference type="ARBA" id="ARBA00006068"/>
    </source>
</evidence>
<dbReference type="EMBL" id="CP016282">
    <property type="protein sequence ID" value="ANP71467.1"/>
    <property type="molecule type" value="Genomic_DNA"/>
</dbReference>
<sequence length="350" mass="36705">MPTVPAVQPAPVRHVAAPPTRRRAWRIVFLIFGVFAVAVFAVAGVTVFNLTRSFDAVEKIPDAFPAESVDRPPVSTGAAATALNFLLLGSDSRGDSTGSIASISGQRSDTIVILHIPADRAGLSVMSIPRDSWLEIPGYGEAKVNAALSYGGVPLAVQTVEGLIGARIDHVAVIDFAGFKAVTDALGGVDIDNPIAFDSYHLAGHVFPQGVQHLDGTEALAFVRERYAFTDGDFQRVRNQQLLIRALLSGLMHKSTLTDPGTMGAVIGAVTPHLAIDDKLSSADLVALGVELRDVRADDVAFFTIPTAGTGTSADGQSIVNLDWTALPAVQEAFQSDTVGAMVQQAQAAG</sequence>
<dbReference type="PATRIC" id="fig|670052.7.peg.523"/>
<organism evidence="4 5">
    <name type="scientific">Cryobacterium arcticum</name>
    <dbReference type="NCBI Taxonomy" id="670052"/>
    <lineage>
        <taxon>Bacteria</taxon>
        <taxon>Bacillati</taxon>
        <taxon>Actinomycetota</taxon>
        <taxon>Actinomycetes</taxon>
        <taxon>Micrococcales</taxon>
        <taxon>Microbacteriaceae</taxon>
        <taxon>Cryobacterium</taxon>
    </lineage>
</organism>
<dbReference type="STRING" id="670052.PA27867_0498"/>
<keyword evidence="2" id="KW-0812">Transmembrane</keyword>
<evidence type="ECO:0000313" key="5">
    <source>
        <dbReference type="Proteomes" id="UP000092582"/>
    </source>
</evidence>
<dbReference type="Pfam" id="PF03816">
    <property type="entry name" value="LytR_cpsA_psr"/>
    <property type="match status" value="1"/>
</dbReference>
<comment type="similarity">
    <text evidence="1">Belongs to the LytR/CpsA/Psr (LCP) family.</text>
</comment>
<feature type="domain" description="Cell envelope-related transcriptional attenuator" evidence="3">
    <location>
        <begin position="107"/>
        <end position="249"/>
    </location>
</feature>
<evidence type="ECO:0000259" key="3">
    <source>
        <dbReference type="Pfam" id="PF03816"/>
    </source>
</evidence>
<dbReference type="AlphaFoldDB" id="A0A1B1BFZ3"/>
<gene>
    <name evidence="4" type="ORF">PA27867_0498</name>
</gene>
<protein>
    <recommendedName>
        <fullName evidence="3">Cell envelope-related transcriptional attenuator domain-containing protein</fullName>
    </recommendedName>
</protein>
<dbReference type="InterPro" id="IPR004474">
    <property type="entry name" value="LytR_CpsA_psr"/>
</dbReference>
<dbReference type="InterPro" id="IPR050922">
    <property type="entry name" value="LytR/CpsA/Psr_CW_biosynth"/>
</dbReference>
<dbReference type="KEGG" id="cart:PA27867_0498"/>
<dbReference type="PANTHER" id="PTHR33392">
    <property type="entry name" value="POLYISOPRENYL-TEICHOIC ACID--PEPTIDOGLYCAN TEICHOIC ACID TRANSFERASE TAGU"/>
    <property type="match status" value="1"/>
</dbReference>
<dbReference type="Proteomes" id="UP000092582">
    <property type="component" value="Chromosome 1"/>
</dbReference>
<dbReference type="Gene3D" id="3.40.630.190">
    <property type="entry name" value="LCP protein"/>
    <property type="match status" value="1"/>
</dbReference>
<accession>A0A1B1BFZ3</accession>
<proteinExistence type="inferred from homology"/>
<keyword evidence="2" id="KW-0472">Membrane</keyword>